<dbReference type="PANTHER" id="PTHR43861:SF3">
    <property type="entry name" value="PUTATIVE (AFU_ORTHOLOGUE AFUA_2G14390)-RELATED"/>
    <property type="match status" value="1"/>
</dbReference>
<evidence type="ECO:0000256" key="1">
    <source>
        <dbReference type="ARBA" id="ARBA00022679"/>
    </source>
</evidence>
<dbReference type="PANTHER" id="PTHR43861">
    <property type="entry name" value="TRANS-ACONITATE 2-METHYLTRANSFERASE-RELATED"/>
    <property type="match status" value="1"/>
</dbReference>
<keyword evidence="4" id="KW-1185">Reference proteome</keyword>
<dbReference type="EMBL" id="REGR01000015">
    <property type="protein sequence ID" value="RXZ42033.1"/>
    <property type="molecule type" value="Genomic_DNA"/>
</dbReference>
<dbReference type="RefSeq" id="WP_129213657.1">
    <property type="nucleotide sequence ID" value="NZ_REGR01000015.1"/>
</dbReference>
<dbReference type="Gene3D" id="3.40.50.150">
    <property type="entry name" value="Vaccinia Virus protein VP39"/>
    <property type="match status" value="1"/>
</dbReference>
<dbReference type="GO" id="GO:0008168">
    <property type="term" value="F:methyltransferase activity"/>
    <property type="evidence" value="ECO:0007669"/>
    <property type="project" value="UniProtKB-KW"/>
</dbReference>
<keyword evidence="3" id="KW-0489">Methyltransferase</keyword>
<dbReference type="GO" id="GO:0032259">
    <property type="term" value="P:methylation"/>
    <property type="evidence" value="ECO:0007669"/>
    <property type="project" value="UniProtKB-KW"/>
</dbReference>
<dbReference type="InterPro" id="IPR041698">
    <property type="entry name" value="Methyltransf_25"/>
</dbReference>
<dbReference type="Pfam" id="PF13649">
    <property type="entry name" value="Methyltransf_25"/>
    <property type="match status" value="1"/>
</dbReference>
<keyword evidence="1" id="KW-0808">Transferase</keyword>
<evidence type="ECO:0000313" key="4">
    <source>
        <dbReference type="Proteomes" id="UP000290682"/>
    </source>
</evidence>
<dbReference type="Proteomes" id="UP000290682">
    <property type="component" value="Unassembled WGS sequence"/>
</dbReference>
<evidence type="ECO:0000313" key="3">
    <source>
        <dbReference type="EMBL" id="RXZ42033.1"/>
    </source>
</evidence>
<feature type="domain" description="Methyltransferase" evidence="2">
    <location>
        <begin position="40"/>
        <end position="132"/>
    </location>
</feature>
<gene>
    <name evidence="3" type="ORF">EBB06_13365</name>
</gene>
<accession>A0ABY0F985</accession>
<comment type="caution">
    <text evidence="3">The sequence shown here is derived from an EMBL/GenBank/DDBJ whole genome shotgun (WGS) entry which is preliminary data.</text>
</comment>
<dbReference type="CDD" id="cd02440">
    <property type="entry name" value="AdoMet_MTases"/>
    <property type="match status" value="1"/>
</dbReference>
<name>A0ABY0F985_9NEIS</name>
<organism evidence="3 4">
    <name type="scientific">Crenobacter cavernae</name>
    <dbReference type="NCBI Taxonomy" id="2290923"/>
    <lineage>
        <taxon>Bacteria</taxon>
        <taxon>Pseudomonadati</taxon>
        <taxon>Pseudomonadota</taxon>
        <taxon>Betaproteobacteria</taxon>
        <taxon>Neisseriales</taxon>
        <taxon>Neisseriaceae</taxon>
        <taxon>Crenobacter</taxon>
    </lineage>
</organism>
<reference evidence="3 4" key="1">
    <citation type="submission" date="2018-10" db="EMBL/GenBank/DDBJ databases">
        <title>Draft genome of Fastidiocella sp. strain 375T, a bacterium isolated from a karstic cave dripping water.</title>
        <authorList>
            <person name="Coelho C."/>
            <person name="Verissimo A."/>
            <person name="Tiago I."/>
        </authorList>
    </citation>
    <scope>NUCLEOTIDE SEQUENCE [LARGE SCALE GENOMIC DNA]</scope>
    <source>
        <strain evidence="3 4">CAVE-375</strain>
    </source>
</reference>
<evidence type="ECO:0000259" key="2">
    <source>
        <dbReference type="Pfam" id="PF13649"/>
    </source>
</evidence>
<dbReference type="SUPFAM" id="SSF53335">
    <property type="entry name" value="S-adenosyl-L-methionine-dependent methyltransferases"/>
    <property type="match status" value="1"/>
</dbReference>
<dbReference type="InterPro" id="IPR029063">
    <property type="entry name" value="SAM-dependent_MTases_sf"/>
</dbReference>
<protein>
    <submittedName>
        <fullName evidence="3">Class I SAM-dependent methyltransferase</fullName>
    </submittedName>
</protein>
<sequence length="207" mass="22373">MSDARAFWNPRFASPDYLYGTRANDFLREEAHRLPAGGRVLSLGDGEGRNGVLLAEQGFDVTTLDAAEAGLAKAEALARERGVTLATAHADLEFHRLEADAWDGVVAIFCHLPSSYRARVLADVVAALKPGGVLLLEGYTPRQLAFGTGGPKETDLLYEPETLREELAGLEFIRLAEVERPVVEGRLHTGLAAVLQIVAQKPEEAAQ</sequence>
<proteinExistence type="predicted"/>